<gene>
    <name evidence="3" type="ORF">TKK_014997</name>
</gene>
<feature type="region of interest" description="Disordered" evidence="2">
    <location>
        <begin position="150"/>
        <end position="197"/>
    </location>
</feature>
<sequence length="830" mass="97560">MDATMMNCGPWLHHQQLLHQLQMEQHPYYQYAINDLHAYYSSSDHQEEETDHTGDEMPSETSGDQSPNGEVFRLAFAASQWSKLVLNAEGLFNKLMTNNALSSEEQHLLKSQIEQWLCLKQEYEECIGTDDSNSLPGFTENVKKSLERIEEVTETDEKTDESSNWQKSLSKKKSFSGSESEVSYEEDHSETESENSDFLGKLDEYMKKFKMDTDKIIDTKQNECLLHEREDSPELQLSNTRFVPIVKPIPIRNPTSRRMSILPHSEMSNEFIEFQKQQNAFSIVQKSHQDFSKIIPQNSERQHKESEAKGKKSFEDDCTKVMTNKNSIIDTENYTILKMLKMTNEEKKLHIKDIQLNLELIHKQVRELQNIITIKEQFIEDMLKNSDARDSAKQKFQEKRDKYAEMYRDVEEVLNYKLHCKDTDDESNHQEEIEKCERALKHYEKKLRDTKIIKQLAGNSSDTISYIENSLKESKKRMEKLKQQLVNEEKQKQCLEHEILENKQQIIELEEKHKSSLSKLKEKNSESHDETSKSKIKLKNEDRDKNLLEENEKISRIGNLLKEQLDGSKLDNMNENDTLRREIHNLRCIRDKLIDMKCKYTSDQVPVTIQRQRQVLLISEYVETIDAMIEQKNVMICNDGDLKKSKLTRNDEHIPIMNRLENLSHNELVTLFYKYFYKVIDLKDSSKNLEIQNATLEETLKNKDMEYDAKLFRLHRSYERQLNLLFNYYAEETSSSSHDNRIDRNRDTERLIKENQALRQRLAHFDSLLKASANTKALASRSIKNTEQSVQPEQMQIVPSDAKKKVGRDGKEQNNKRVTRHGNKLVFNIK</sequence>
<evidence type="ECO:0000256" key="1">
    <source>
        <dbReference type="SAM" id="Coils"/>
    </source>
</evidence>
<keyword evidence="4" id="KW-1185">Reference proteome</keyword>
<evidence type="ECO:0000313" key="3">
    <source>
        <dbReference type="EMBL" id="KAL3390196.1"/>
    </source>
</evidence>
<comment type="caution">
    <text evidence="3">The sequence shown here is derived from an EMBL/GenBank/DDBJ whole genome shotgun (WGS) entry which is preliminary data.</text>
</comment>
<evidence type="ECO:0000313" key="4">
    <source>
        <dbReference type="Proteomes" id="UP001627154"/>
    </source>
</evidence>
<keyword evidence="1" id="KW-0175">Coiled coil</keyword>
<proteinExistence type="predicted"/>
<name>A0ABD2WBC6_9HYME</name>
<reference evidence="3 4" key="1">
    <citation type="journal article" date="2024" name="bioRxiv">
        <title>A reference genome for Trichogramma kaykai: A tiny desert-dwelling parasitoid wasp with competing sex-ratio distorters.</title>
        <authorList>
            <person name="Culotta J."/>
            <person name="Lindsey A.R."/>
        </authorList>
    </citation>
    <scope>NUCLEOTIDE SEQUENCE [LARGE SCALE GENOMIC DNA]</scope>
    <source>
        <strain evidence="3 4">KSX58</strain>
    </source>
</reference>
<protein>
    <submittedName>
        <fullName evidence="3">Uncharacterized protein</fullName>
    </submittedName>
</protein>
<dbReference type="Proteomes" id="UP001627154">
    <property type="component" value="Unassembled WGS sequence"/>
</dbReference>
<accession>A0ABD2WBC6</accession>
<feature type="compositionally biased region" description="Basic and acidic residues" evidence="2">
    <location>
        <begin position="801"/>
        <end position="815"/>
    </location>
</feature>
<feature type="region of interest" description="Disordered" evidence="2">
    <location>
        <begin position="516"/>
        <end position="544"/>
    </location>
</feature>
<evidence type="ECO:0000256" key="2">
    <source>
        <dbReference type="SAM" id="MobiDB-lite"/>
    </source>
</evidence>
<feature type="coiled-coil region" evidence="1">
    <location>
        <begin position="679"/>
        <end position="706"/>
    </location>
</feature>
<dbReference type="EMBL" id="JBJJXI010000121">
    <property type="protein sequence ID" value="KAL3390196.1"/>
    <property type="molecule type" value="Genomic_DNA"/>
</dbReference>
<feature type="region of interest" description="Disordered" evidence="2">
    <location>
        <begin position="42"/>
        <end position="67"/>
    </location>
</feature>
<feature type="compositionally biased region" description="Acidic residues" evidence="2">
    <location>
        <begin position="182"/>
        <end position="195"/>
    </location>
</feature>
<feature type="region of interest" description="Disordered" evidence="2">
    <location>
        <begin position="801"/>
        <end position="822"/>
    </location>
</feature>
<dbReference type="AlphaFoldDB" id="A0ABD2WBC6"/>
<organism evidence="3 4">
    <name type="scientific">Trichogramma kaykai</name>
    <dbReference type="NCBI Taxonomy" id="54128"/>
    <lineage>
        <taxon>Eukaryota</taxon>
        <taxon>Metazoa</taxon>
        <taxon>Ecdysozoa</taxon>
        <taxon>Arthropoda</taxon>
        <taxon>Hexapoda</taxon>
        <taxon>Insecta</taxon>
        <taxon>Pterygota</taxon>
        <taxon>Neoptera</taxon>
        <taxon>Endopterygota</taxon>
        <taxon>Hymenoptera</taxon>
        <taxon>Apocrita</taxon>
        <taxon>Proctotrupomorpha</taxon>
        <taxon>Chalcidoidea</taxon>
        <taxon>Trichogrammatidae</taxon>
        <taxon>Trichogramma</taxon>
    </lineage>
</organism>